<keyword evidence="4" id="KW-1185">Reference proteome</keyword>
<organism evidence="3 4">
    <name type="scientific">Stackebrandtia endophytica</name>
    <dbReference type="NCBI Taxonomy" id="1496996"/>
    <lineage>
        <taxon>Bacteria</taxon>
        <taxon>Bacillati</taxon>
        <taxon>Actinomycetota</taxon>
        <taxon>Actinomycetes</taxon>
        <taxon>Glycomycetales</taxon>
        <taxon>Glycomycetaceae</taxon>
        <taxon>Stackebrandtia</taxon>
    </lineage>
</organism>
<dbReference type="EMBL" id="VFOW01000001">
    <property type="protein sequence ID" value="TQL78527.1"/>
    <property type="molecule type" value="Genomic_DNA"/>
</dbReference>
<dbReference type="OrthoDB" id="1099523at2"/>
<dbReference type="PANTHER" id="PTHR21666:SF270">
    <property type="entry name" value="MUREIN HYDROLASE ACTIVATOR ENVC"/>
    <property type="match status" value="1"/>
</dbReference>
<sequence length="302" mass="31638">MTTTSRPTLRISAVLALAASLALAVTMLIAPGTAVADEVGVNAKPNFKLPFPCGQVWSGQTRTNHSPQPSIDFNRANDLGDPVVASAPGTVTTVGNTGGTSYGRYIIISHASGWSTVYAHLSAVNVSKGQKVGFGKVIGKVGSTGGSTGPHLHFEQRLNGSAVKIAFDGKQALYWGTKNYKSTNGCGTASNPYTAKQVCGANFSQINSKVLTNGSGKKVARIVLMYNSSTKQNCVVTLKLTNLNKKTKTVAFLRVKDGPRGNDSGSFQYYAGPVKFKAASKCVQWGGSHAGVSFTSKWGHCG</sequence>
<proteinExistence type="predicted"/>
<dbReference type="AlphaFoldDB" id="A0A543B114"/>
<feature type="domain" description="M23ase beta-sheet core" evidence="2">
    <location>
        <begin position="71"/>
        <end position="164"/>
    </location>
</feature>
<dbReference type="InParanoid" id="A0A543B114"/>
<evidence type="ECO:0000313" key="4">
    <source>
        <dbReference type="Proteomes" id="UP000317043"/>
    </source>
</evidence>
<dbReference type="SUPFAM" id="SSF51261">
    <property type="entry name" value="Duplicated hybrid motif"/>
    <property type="match status" value="1"/>
</dbReference>
<feature type="signal peptide" evidence="1">
    <location>
        <begin position="1"/>
        <end position="36"/>
    </location>
</feature>
<dbReference type="Gene3D" id="2.70.70.10">
    <property type="entry name" value="Glucose Permease (Domain IIA)"/>
    <property type="match status" value="1"/>
</dbReference>
<dbReference type="InterPro" id="IPR050570">
    <property type="entry name" value="Cell_wall_metabolism_enzyme"/>
</dbReference>
<dbReference type="Proteomes" id="UP000317043">
    <property type="component" value="Unassembled WGS sequence"/>
</dbReference>
<dbReference type="GO" id="GO:0004222">
    <property type="term" value="F:metalloendopeptidase activity"/>
    <property type="evidence" value="ECO:0007669"/>
    <property type="project" value="TreeGrafter"/>
</dbReference>
<reference evidence="3 4" key="1">
    <citation type="submission" date="2019-06" db="EMBL/GenBank/DDBJ databases">
        <title>Sequencing the genomes of 1000 actinobacteria strains.</title>
        <authorList>
            <person name="Klenk H.-P."/>
        </authorList>
    </citation>
    <scope>NUCLEOTIDE SEQUENCE [LARGE SCALE GENOMIC DNA]</scope>
    <source>
        <strain evidence="3 4">DSM 45928</strain>
    </source>
</reference>
<dbReference type="InterPro" id="IPR016047">
    <property type="entry name" value="M23ase_b-sheet_dom"/>
</dbReference>
<keyword evidence="1" id="KW-0732">Signal</keyword>
<gene>
    <name evidence="3" type="ORF">FB566_4116</name>
</gene>
<protein>
    <submittedName>
        <fullName evidence="3">Peptidase M23-like protein</fullName>
    </submittedName>
</protein>
<dbReference type="PANTHER" id="PTHR21666">
    <property type="entry name" value="PEPTIDASE-RELATED"/>
    <property type="match status" value="1"/>
</dbReference>
<accession>A0A543B114</accession>
<dbReference type="CDD" id="cd12797">
    <property type="entry name" value="M23_peptidase"/>
    <property type="match status" value="1"/>
</dbReference>
<dbReference type="InterPro" id="IPR011055">
    <property type="entry name" value="Dup_hybrid_motif"/>
</dbReference>
<dbReference type="Pfam" id="PF01551">
    <property type="entry name" value="Peptidase_M23"/>
    <property type="match status" value="1"/>
</dbReference>
<evidence type="ECO:0000259" key="2">
    <source>
        <dbReference type="Pfam" id="PF01551"/>
    </source>
</evidence>
<comment type="caution">
    <text evidence="3">The sequence shown here is derived from an EMBL/GenBank/DDBJ whole genome shotgun (WGS) entry which is preliminary data.</text>
</comment>
<evidence type="ECO:0000313" key="3">
    <source>
        <dbReference type="EMBL" id="TQL78527.1"/>
    </source>
</evidence>
<name>A0A543B114_9ACTN</name>
<feature type="chain" id="PRO_5021820972" evidence="1">
    <location>
        <begin position="37"/>
        <end position="302"/>
    </location>
</feature>
<dbReference type="RefSeq" id="WP_142043087.1">
    <property type="nucleotide sequence ID" value="NZ_JBHTGS010000003.1"/>
</dbReference>
<evidence type="ECO:0000256" key="1">
    <source>
        <dbReference type="SAM" id="SignalP"/>
    </source>
</evidence>